<sequence>MPRPKKLRFICFDPEVTYFKPIGIPKGVLEEISLEKDELEAVRLADLQGLYHEEAAKVMNISRQTFGNILNSAHKKIADSLVNGKILKIEGGKVSLKEFEKCSPNNFLCHHQDKKKRCEE</sequence>
<accession>A0A117M678</accession>
<comment type="caution">
    <text evidence="3">The sequence shown here is derived from an EMBL/GenBank/DDBJ whole genome shotgun (WGS) entry which is preliminary data.</text>
</comment>
<dbReference type="EMBL" id="LGGX01000015">
    <property type="protein sequence ID" value="KUK86604.1"/>
    <property type="molecule type" value="Genomic_DNA"/>
</dbReference>
<proteinExistence type="inferred from homology"/>
<dbReference type="Proteomes" id="UP000053467">
    <property type="component" value="Unassembled WGS sequence"/>
</dbReference>
<evidence type="ECO:0000256" key="2">
    <source>
        <dbReference type="HAMAP-Rule" id="MF_00674"/>
    </source>
</evidence>
<dbReference type="PANTHER" id="PTHR37478:SF2">
    <property type="entry name" value="UPF0251 PROTEIN TK0562"/>
    <property type="match status" value="1"/>
</dbReference>
<dbReference type="InterPro" id="IPR013324">
    <property type="entry name" value="RNA_pol_sigma_r3/r4-like"/>
</dbReference>
<dbReference type="InterPro" id="IPR002852">
    <property type="entry name" value="UPF0251"/>
</dbReference>
<reference evidence="4" key="1">
    <citation type="journal article" date="2015" name="MBio">
        <title>Genome-Resolved Metagenomic Analysis Reveals Roles for Candidate Phyla and Other Microbial Community Members in Biogeochemical Transformations in Oil Reservoirs.</title>
        <authorList>
            <person name="Hu P."/>
            <person name="Tom L."/>
            <person name="Singh A."/>
            <person name="Thomas B.C."/>
            <person name="Baker B.J."/>
            <person name="Piceno Y.M."/>
            <person name="Andersen G.L."/>
            <person name="Banfield J.F."/>
        </authorList>
    </citation>
    <scope>NUCLEOTIDE SEQUENCE [LARGE SCALE GENOMIC DNA]</scope>
</reference>
<protein>
    <recommendedName>
        <fullName evidence="2">UPF0251 protein XE03_1393</fullName>
    </recommendedName>
</protein>
<dbReference type="AlphaFoldDB" id="A0A117M678"/>
<dbReference type="Gene3D" id="1.10.10.10">
    <property type="entry name" value="Winged helix-like DNA-binding domain superfamily/Winged helix DNA-binding domain"/>
    <property type="match status" value="1"/>
</dbReference>
<dbReference type="PANTHER" id="PTHR37478">
    <property type="match status" value="1"/>
</dbReference>
<name>A0A117M678_UNCT6</name>
<evidence type="ECO:0000313" key="3">
    <source>
        <dbReference type="EMBL" id="KUK86604.1"/>
    </source>
</evidence>
<comment type="similarity">
    <text evidence="1 2">Belongs to the UPF0251 family.</text>
</comment>
<dbReference type="HAMAP" id="MF_00674">
    <property type="entry name" value="UPF0251"/>
    <property type="match status" value="1"/>
</dbReference>
<gene>
    <name evidence="3" type="ORF">XE03_1393</name>
</gene>
<dbReference type="Pfam" id="PF02001">
    <property type="entry name" value="DUF134"/>
    <property type="match status" value="1"/>
</dbReference>
<evidence type="ECO:0000256" key="1">
    <source>
        <dbReference type="ARBA" id="ARBA00009350"/>
    </source>
</evidence>
<dbReference type="SUPFAM" id="SSF88659">
    <property type="entry name" value="Sigma3 and sigma4 domains of RNA polymerase sigma factors"/>
    <property type="match status" value="1"/>
</dbReference>
<evidence type="ECO:0000313" key="4">
    <source>
        <dbReference type="Proteomes" id="UP000053467"/>
    </source>
</evidence>
<organism evidence="3 4">
    <name type="scientific">candidate division TA06 bacterium 34_109</name>
    <dbReference type="NCBI Taxonomy" id="1635277"/>
    <lineage>
        <taxon>Bacteria</taxon>
        <taxon>Bacteria division TA06</taxon>
    </lineage>
</organism>
<dbReference type="InterPro" id="IPR036388">
    <property type="entry name" value="WH-like_DNA-bd_sf"/>
</dbReference>